<dbReference type="Gene3D" id="2.40.160.20">
    <property type="match status" value="1"/>
</dbReference>
<evidence type="ECO:0000313" key="3">
    <source>
        <dbReference type="EMBL" id="TDN46707.1"/>
    </source>
</evidence>
<comment type="subcellular location">
    <subcellularLocation>
        <location evidence="1">Cell outer membrane</location>
    </subcellularLocation>
</comment>
<reference evidence="3 4" key="1">
    <citation type="submission" date="2019-03" db="EMBL/GenBank/DDBJ databases">
        <title>Genomic Encyclopedia of Type Strains, Phase IV (KMG-IV): sequencing the most valuable type-strain genomes for metagenomic binning, comparative biology and taxonomic classification.</title>
        <authorList>
            <person name="Goeker M."/>
        </authorList>
    </citation>
    <scope>NUCLEOTIDE SEQUENCE [LARGE SCALE GENOMIC DNA]</scope>
    <source>
        <strain evidence="3 4">DSM 12121</strain>
    </source>
</reference>
<dbReference type="RefSeq" id="WP_162851803.1">
    <property type="nucleotide sequence ID" value="NZ_SNVV01000026.1"/>
</dbReference>
<feature type="region of interest" description="Disordered" evidence="2">
    <location>
        <begin position="40"/>
        <end position="61"/>
    </location>
</feature>
<dbReference type="EMBL" id="SNVV01000026">
    <property type="protein sequence ID" value="TDN46707.1"/>
    <property type="molecule type" value="Genomic_DNA"/>
</dbReference>
<gene>
    <name evidence="3" type="ORF">C7389_12614</name>
</gene>
<comment type="caution">
    <text evidence="3">The sequence shown here is derived from an EMBL/GenBank/DDBJ whole genome shotgun (WGS) entry which is preliminary data.</text>
</comment>
<dbReference type="InterPro" id="IPR018550">
    <property type="entry name" value="Lipid-A_deacylase-rel"/>
</dbReference>
<dbReference type="SUPFAM" id="SSF56925">
    <property type="entry name" value="OMPA-like"/>
    <property type="match status" value="1"/>
</dbReference>
<accession>A0A4R6DP60</accession>
<feature type="region of interest" description="Disordered" evidence="2">
    <location>
        <begin position="1"/>
        <end position="25"/>
    </location>
</feature>
<evidence type="ECO:0000256" key="2">
    <source>
        <dbReference type="SAM" id="MobiDB-lite"/>
    </source>
</evidence>
<dbReference type="AlphaFoldDB" id="A0A4R6DP60"/>
<keyword evidence="4" id="KW-1185">Reference proteome</keyword>
<sequence>MPHLPAGVLRLSGQPGSPGPHRGATRLSLQHQNDKIFSRSANAGPATHAGQAIPGSTLPFQESTMYPASPRICSSSASRRRSPSLSRQLASLAAGAVLGLAVAPLAHAEDDGPEIILRYGESGQHYERSGIGFRFSPVWSDDWGNWKATLRPELELSQMHYSGSKNGPNDLTQGGAIAVFRVHYGSAAIRPYFEAGLGAGLFSQSKLGAKEFSTHFQFSEHLGAGLEFAKRWYAGYQFSHYSNADIELPNDGIDLHQIMVGLRF</sequence>
<dbReference type="GO" id="GO:0009279">
    <property type="term" value="C:cell outer membrane"/>
    <property type="evidence" value="ECO:0007669"/>
    <property type="project" value="UniProtKB-SubCell"/>
</dbReference>
<protein>
    <submittedName>
        <fullName evidence="3">Opacity protein-like surface antigen</fullName>
    </submittedName>
</protein>
<organism evidence="3 4">
    <name type="scientific">Azoarcus indigens</name>
    <dbReference type="NCBI Taxonomy" id="29545"/>
    <lineage>
        <taxon>Bacteria</taxon>
        <taxon>Pseudomonadati</taxon>
        <taxon>Pseudomonadota</taxon>
        <taxon>Betaproteobacteria</taxon>
        <taxon>Rhodocyclales</taxon>
        <taxon>Zoogloeaceae</taxon>
        <taxon>Azoarcus</taxon>
    </lineage>
</organism>
<proteinExistence type="predicted"/>
<dbReference type="InterPro" id="IPR011250">
    <property type="entry name" value="OMP/PagP_B-barrel"/>
</dbReference>
<evidence type="ECO:0000313" key="4">
    <source>
        <dbReference type="Proteomes" id="UP000295129"/>
    </source>
</evidence>
<dbReference type="Proteomes" id="UP000295129">
    <property type="component" value="Unassembled WGS sequence"/>
</dbReference>
<name>A0A4R6DP60_9RHOO</name>
<evidence type="ECO:0000256" key="1">
    <source>
        <dbReference type="ARBA" id="ARBA00004442"/>
    </source>
</evidence>
<dbReference type="Pfam" id="PF09411">
    <property type="entry name" value="PagL"/>
    <property type="match status" value="1"/>
</dbReference>